<name>A0A3S3SCS6_9BURK</name>
<dbReference type="SUPFAM" id="SSF101898">
    <property type="entry name" value="NHL repeat"/>
    <property type="match status" value="1"/>
</dbReference>
<evidence type="ECO:0008006" key="3">
    <source>
        <dbReference type="Google" id="ProtNLM"/>
    </source>
</evidence>
<reference evidence="1 2" key="1">
    <citation type="submission" date="2019-01" db="EMBL/GenBank/DDBJ databases">
        <authorList>
            <person name="Chen W.-M."/>
        </authorList>
    </citation>
    <scope>NUCLEOTIDE SEQUENCE [LARGE SCALE GENOMIC DNA]</scope>
    <source>
        <strain evidence="1 2">ICH-3</strain>
    </source>
</reference>
<organism evidence="1 2">
    <name type="scientific">Rubrivivax albus</name>
    <dbReference type="NCBI Taxonomy" id="2499835"/>
    <lineage>
        <taxon>Bacteria</taxon>
        <taxon>Pseudomonadati</taxon>
        <taxon>Pseudomonadota</taxon>
        <taxon>Betaproteobacteria</taxon>
        <taxon>Burkholderiales</taxon>
        <taxon>Sphaerotilaceae</taxon>
        <taxon>Rubrivivax</taxon>
    </lineage>
</organism>
<dbReference type="GO" id="GO:0000272">
    <property type="term" value="P:polysaccharide catabolic process"/>
    <property type="evidence" value="ECO:0007669"/>
    <property type="project" value="InterPro"/>
</dbReference>
<dbReference type="RefSeq" id="WP_128198716.1">
    <property type="nucleotide sequence ID" value="NZ_SACT01000003.1"/>
</dbReference>
<dbReference type="SUPFAM" id="SSF63829">
    <property type="entry name" value="Calcium-dependent phosphotriesterase"/>
    <property type="match status" value="1"/>
</dbReference>
<dbReference type="OrthoDB" id="8863841at2"/>
<comment type="caution">
    <text evidence="1">The sequence shown here is derived from an EMBL/GenBank/DDBJ whole genome shotgun (WGS) entry which is preliminary data.</text>
</comment>
<dbReference type="EMBL" id="SACT01000003">
    <property type="protein sequence ID" value="RVT51715.1"/>
    <property type="molecule type" value="Genomic_DNA"/>
</dbReference>
<dbReference type="Proteomes" id="UP000288178">
    <property type="component" value="Unassembled WGS sequence"/>
</dbReference>
<dbReference type="SUPFAM" id="SSF63446">
    <property type="entry name" value="Type I dockerin domain"/>
    <property type="match status" value="1"/>
</dbReference>
<proteinExistence type="predicted"/>
<dbReference type="PROSITE" id="PS00018">
    <property type="entry name" value="EF_HAND_1"/>
    <property type="match status" value="1"/>
</dbReference>
<dbReference type="InterPro" id="IPR036439">
    <property type="entry name" value="Dockerin_dom_sf"/>
</dbReference>
<dbReference type="Pfam" id="PF00404">
    <property type="entry name" value="Dockerin_1"/>
    <property type="match status" value="1"/>
</dbReference>
<dbReference type="AlphaFoldDB" id="A0A3S3SCS6"/>
<protein>
    <recommendedName>
        <fullName evidence="3">Dockerin domain-containing protein</fullName>
    </recommendedName>
</protein>
<dbReference type="InterPro" id="IPR002105">
    <property type="entry name" value="Dockerin_1_rpt"/>
</dbReference>
<accession>A0A3S3SCS6</accession>
<dbReference type="Gene3D" id="1.10.1330.10">
    <property type="entry name" value="Dockerin domain"/>
    <property type="match status" value="1"/>
</dbReference>
<dbReference type="InterPro" id="IPR018247">
    <property type="entry name" value="EF_Hand_1_Ca_BS"/>
</dbReference>
<evidence type="ECO:0000313" key="2">
    <source>
        <dbReference type="Proteomes" id="UP000288178"/>
    </source>
</evidence>
<evidence type="ECO:0000313" key="1">
    <source>
        <dbReference type="EMBL" id="RVT51715.1"/>
    </source>
</evidence>
<dbReference type="GO" id="GO:0004553">
    <property type="term" value="F:hydrolase activity, hydrolyzing O-glycosyl compounds"/>
    <property type="evidence" value="ECO:0007669"/>
    <property type="project" value="InterPro"/>
</dbReference>
<sequence length="619" mass="64979">MPRTTWITSPGRRCHAEPFFVPSIRQGLSMKRTPNSYSGARSALRLVALATGLGMVGLAAAASKTYTVDADFALGVLSGVNYDAPNSNQLQLNAVGTTFPVMWVANAGEDTVSKFDTINNVELARYRTWFGPAGQPGHVNHLNNAYSGPAPSRTAVDLEGNAYVLNRCFNSCGPGNRPQLMKILAEGFIDRNGNGVVDTSTGPLPLAMGDTNGNGLIDQAEITDERIAWVVPVGDNSGLGRSMCIGTDGNLWMGNYNTRTYYKYNAADGSQLAGPVSTTPTAGQPNAGALTPYGCLIDQNGTLWSAGLSSLLGKIENTASNTGPYTVSSFNAGGGCYGIGLGNGIVVQGQCNRKFDPSTNTFSNIGFGVGTYGIVVDGAGDIIGGQTTVQKVSPAGVVQWTAPLQGGGTFAVGIQVDSNNDVWQMEFATSGRVKKYRGTDGAPLGVFPVGNLPYTYSDAAGFAARNVTTPTGTWTVVYDGGAAGTPWSTIDWNDLVPNGAGVIVQARAADTEANLPLQAYQPVAKNAALAVAGRYIQIQTRLNANTAGDSPILYDLTVSSQSGLECDVNEDDKVDNADLLLIRGRNGQTPTGPDDPYDANKDGKINVADYRYCQLRKTP</sequence>
<gene>
    <name evidence="1" type="ORF">ENE75_12965</name>
</gene>
<keyword evidence="2" id="KW-1185">Reference proteome</keyword>